<dbReference type="EMBL" id="JADEYC010000026">
    <property type="protein sequence ID" value="MBE9375805.1"/>
    <property type="molecule type" value="Genomic_DNA"/>
</dbReference>
<evidence type="ECO:0000313" key="7">
    <source>
        <dbReference type="EMBL" id="MBE9375805.1"/>
    </source>
</evidence>
<evidence type="ECO:0000256" key="1">
    <source>
        <dbReference type="ARBA" id="ARBA00004127"/>
    </source>
</evidence>
<feature type="transmembrane region" description="Helical" evidence="5">
    <location>
        <begin position="21"/>
        <end position="43"/>
    </location>
</feature>
<feature type="transmembrane region" description="Helical" evidence="5">
    <location>
        <begin position="90"/>
        <end position="111"/>
    </location>
</feature>
<protein>
    <submittedName>
        <fullName evidence="7">DUF202 domain-containing protein</fullName>
    </submittedName>
</protein>
<keyword evidence="4 5" id="KW-0472">Membrane</keyword>
<reference evidence="7" key="1">
    <citation type="submission" date="2020-10" db="EMBL/GenBank/DDBJ databases">
        <title>Diversity and distribution of actinomycetes associated with coral in the coast of Hainan.</title>
        <authorList>
            <person name="Li F."/>
        </authorList>
    </citation>
    <scope>NUCLEOTIDE SEQUENCE</scope>
    <source>
        <strain evidence="7">HNM0983</strain>
    </source>
</reference>
<comment type="subcellular location">
    <subcellularLocation>
        <location evidence="1">Endomembrane system</location>
        <topology evidence="1">Multi-pass membrane protein</topology>
    </subcellularLocation>
</comment>
<dbReference type="AlphaFoldDB" id="A0A929BCF1"/>
<gene>
    <name evidence="7" type="ORF">IQ251_15245</name>
</gene>
<comment type="caution">
    <text evidence="7">The sequence shown here is derived from an EMBL/GenBank/DDBJ whole genome shotgun (WGS) entry which is preliminary data.</text>
</comment>
<dbReference type="Pfam" id="PF02656">
    <property type="entry name" value="DUF202"/>
    <property type="match status" value="1"/>
</dbReference>
<proteinExistence type="predicted"/>
<name>A0A929BCF1_9PSEU</name>
<organism evidence="7 8">
    <name type="scientific">Saccharopolyspora montiporae</name>
    <dbReference type="NCBI Taxonomy" id="2781240"/>
    <lineage>
        <taxon>Bacteria</taxon>
        <taxon>Bacillati</taxon>
        <taxon>Actinomycetota</taxon>
        <taxon>Actinomycetes</taxon>
        <taxon>Pseudonocardiales</taxon>
        <taxon>Pseudonocardiaceae</taxon>
        <taxon>Saccharopolyspora</taxon>
    </lineage>
</organism>
<evidence type="ECO:0000259" key="6">
    <source>
        <dbReference type="Pfam" id="PF02656"/>
    </source>
</evidence>
<dbReference type="Proteomes" id="UP000598360">
    <property type="component" value="Unassembled WGS sequence"/>
</dbReference>
<evidence type="ECO:0000313" key="8">
    <source>
        <dbReference type="Proteomes" id="UP000598360"/>
    </source>
</evidence>
<feature type="transmembrane region" description="Helical" evidence="5">
    <location>
        <begin position="49"/>
        <end position="69"/>
    </location>
</feature>
<keyword evidence="3 5" id="KW-1133">Transmembrane helix</keyword>
<feature type="domain" description="DUF202" evidence="6">
    <location>
        <begin position="12"/>
        <end position="77"/>
    </location>
</feature>
<dbReference type="RefSeq" id="WP_193929254.1">
    <property type="nucleotide sequence ID" value="NZ_JADEYC010000026.1"/>
</dbReference>
<dbReference type="InterPro" id="IPR003807">
    <property type="entry name" value="DUF202"/>
</dbReference>
<keyword evidence="2 5" id="KW-0812">Transmembrane</keyword>
<evidence type="ECO:0000256" key="3">
    <source>
        <dbReference type="ARBA" id="ARBA00022989"/>
    </source>
</evidence>
<sequence>MSDDGQAGGPWDPGLQNERTALAWLRTGLAFAVGSVLLTRLIAHQHTGVAIVHFVLTLPLALAVVWRSWRRYLRSDRNLRSRSPLPGGALVLATSLLTAMLGFSGLGYVVLAHGG</sequence>
<accession>A0A929BCF1</accession>
<evidence type="ECO:0000256" key="5">
    <source>
        <dbReference type="SAM" id="Phobius"/>
    </source>
</evidence>
<evidence type="ECO:0000256" key="2">
    <source>
        <dbReference type="ARBA" id="ARBA00022692"/>
    </source>
</evidence>
<dbReference type="GO" id="GO:0012505">
    <property type="term" value="C:endomembrane system"/>
    <property type="evidence" value="ECO:0007669"/>
    <property type="project" value="UniProtKB-SubCell"/>
</dbReference>
<keyword evidence="8" id="KW-1185">Reference proteome</keyword>
<evidence type="ECO:0000256" key="4">
    <source>
        <dbReference type="ARBA" id="ARBA00023136"/>
    </source>
</evidence>